<proteinExistence type="predicted"/>
<dbReference type="RefSeq" id="WP_109919721.1">
    <property type="nucleotide sequence ID" value="NZ_QGLF01000001.1"/>
</dbReference>
<accession>A0A317EAI7</accession>
<reference evidence="2" key="1">
    <citation type="submission" date="2018-05" db="EMBL/GenBank/DDBJ databases">
        <title>Zavarzinia sp. HR-AS.</title>
        <authorList>
            <person name="Lee Y."/>
            <person name="Jeon C.O."/>
        </authorList>
    </citation>
    <scope>NUCLEOTIDE SEQUENCE [LARGE SCALE GENOMIC DNA]</scope>
    <source>
        <strain evidence="2">DSM 1231</strain>
    </source>
</reference>
<dbReference type="AlphaFoldDB" id="A0A317EAI7"/>
<sequence length="103" mass="11597">MNMKAFITMSDPWDLATSYQFNIDCMIDSYICDKPHGAWRCLLTPDVGIGYGAKLSYRFKAGGRHHGVFLKRNSLTPAGFSSIDLDNEDQVHFIGAICLYDEL</sequence>
<dbReference type="Proteomes" id="UP000246077">
    <property type="component" value="Unassembled WGS sequence"/>
</dbReference>
<keyword evidence="2" id="KW-1185">Reference proteome</keyword>
<comment type="caution">
    <text evidence="1">The sequence shown here is derived from an EMBL/GenBank/DDBJ whole genome shotgun (WGS) entry which is preliminary data.</text>
</comment>
<name>A0A317EAI7_9PROT</name>
<gene>
    <name evidence="1" type="ORF">DKG75_03745</name>
</gene>
<dbReference type="EMBL" id="QGLF01000001">
    <property type="protein sequence ID" value="PWR23691.1"/>
    <property type="molecule type" value="Genomic_DNA"/>
</dbReference>
<protein>
    <submittedName>
        <fullName evidence="1">Uncharacterized protein</fullName>
    </submittedName>
</protein>
<organism evidence="1 2">
    <name type="scientific">Zavarzinia compransoris</name>
    <dbReference type="NCBI Taxonomy" id="1264899"/>
    <lineage>
        <taxon>Bacteria</taxon>
        <taxon>Pseudomonadati</taxon>
        <taxon>Pseudomonadota</taxon>
        <taxon>Alphaproteobacteria</taxon>
        <taxon>Rhodospirillales</taxon>
        <taxon>Zavarziniaceae</taxon>
        <taxon>Zavarzinia</taxon>
    </lineage>
</organism>
<evidence type="ECO:0000313" key="1">
    <source>
        <dbReference type="EMBL" id="PWR23691.1"/>
    </source>
</evidence>
<evidence type="ECO:0000313" key="2">
    <source>
        <dbReference type="Proteomes" id="UP000246077"/>
    </source>
</evidence>